<sequence length="196" mass="20717">MGSSASKASRAAGGAATRKYPSRLSQIPSQASNVRAPPPAREGSAGPTVRPQAQASSTRDEAINLDATDPAFAQSLRSLGPVQPNPQLSPSSAFASPNPAHPSQAPQPHFPDPAQLQSNPALTLLRRREELAAEAEEEFQRRGKSGEGRRFLDAVTIGRILRLRDQGRGEAEIEREMGLSKGVVAKLGERGLVEGA</sequence>
<feature type="domain" description="Helix-turn-helix" evidence="2">
    <location>
        <begin position="151"/>
        <end position="194"/>
    </location>
</feature>
<feature type="compositionally biased region" description="Polar residues" evidence="1">
    <location>
        <begin position="23"/>
        <end position="33"/>
    </location>
</feature>
<dbReference type="EMBL" id="ML991835">
    <property type="protein sequence ID" value="KAF2230794.1"/>
    <property type="molecule type" value="Genomic_DNA"/>
</dbReference>
<evidence type="ECO:0000256" key="1">
    <source>
        <dbReference type="SAM" id="MobiDB-lite"/>
    </source>
</evidence>
<organism evidence="3 4">
    <name type="scientific">Viridothelium virens</name>
    <name type="common">Speckled blister lichen</name>
    <name type="synonym">Trypethelium virens</name>
    <dbReference type="NCBI Taxonomy" id="1048519"/>
    <lineage>
        <taxon>Eukaryota</taxon>
        <taxon>Fungi</taxon>
        <taxon>Dikarya</taxon>
        <taxon>Ascomycota</taxon>
        <taxon>Pezizomycotina</taxon>
        <taxon>Dothideomycetes</taxon>
        <taxon>Dothideomycetes incertae sedis</taxon>
        <taxon>Trypetheliales</taxon>
        <taxon>Trypetheliaceae</taxon>
        <taxon>Viridothelium</taxon>
    </lineage>
</organism>
<dbReference type="Pfam" id="PF22943">
    <property type="entry name" value="HTH_68"/>
    <property type="match status" value="1"/>
</dbReference>
<feature type="compositionally biased region" description="Low complexity" evidence="1">
    <location>
        <begin position="89"/>
        <end position="103"/>
    </location>
</feature>
<evidence type="ECO:0000313" key="4">
    <source>
        <dbReference type="Proteomes" id="UP000800092"/>
    </source>
</evidence>
<reference evidence="3" key="1">
    <citation type="journal article" date="2020" name="Stud. Mycol.">
        <title>101 Dothideomycetes genomes: a test case for predicting lifestyles and emergence of pathogens.</title>
        <authorList>
            <person name="Haridas S."/>
            <person name="Albert R."/>
            <person name="Binder M."/>
            <person name="Bloem J."/>
            <person name="Labutti K."/>
            <person name="Salamov A."/>
            <person name="Andreopoulos B."/>
            <person name="Baker S."/>
            <person name="Barry K."/>
            <person name="Bills G."/>
            <person name="Bluhm B."/>
            <person name="Cannon C."/>
            <person name="Castanera R."/>
            <person name="Culley D."/>
            <person name="Daum C."/>
            <person name="Ezra D."/>
            <person name="Gonzalez J."/>
            <person name="Henrissat B."/>
            <person name="Kuo A."/>
            <person name="Liang C."/>
            <person name="Lipzen A."/>
            <person name="Lutzoni F."/>
            <person name="Magnuson J."/>
            <person name="Mondo S."/>
            <person name="Nolan M."/>
            <person name="Ohm R."/>
            <person name="Pangilinan J."/>
            <person name="Park H.-J."/>
            <person name="Ramirez L."/>
            <person name="Alfaro M."/>
            <person name="Sun H."/>
            <person name="Tritt A."/>
            <person name="Yoshinaga Y."/>
            <person name="Zwiers L.-H."/>
            <person name="Turgeon B."/>
            <person name="Goodwin S."/>
            <person name="Spatafora J."/>
            <person name="Crous P."/>
            <person name="Grigoriev I."/>
        </authorList>
    </citation>
    <scope>NUCLEOTIDE SEQUENCE</scope>
    <source>
        <strain evidence="3">Tuck. ex Michener</strain>
    </source>
</reference>
<evidence type="ECO:0000313" key="3">
    <source>
        <dbReference type="EMBL" id="KAF2230794.1"/>
    </source>
</evidence>
<dbReference type="OrthoDB" id="4085451at2759"/>
<name>A0A6A6GYB1_VIRVR</name>
<evidence type="ECO:0000259" key="2">
    <source>
        <dbReference type="Pfam" id="PF22943"/>
    </source>
</evidence>
<proteinExistence type="predicted"/>
<feature type="compositionally biased region" description="Low complexity" evidence="1">
    <location>
        <begin position="1"/>
        <end position="16"/>
    </location>
</feature>
<gene>
    <name evidence="3" type="ORF">EV356DRAFT_508085</name>
</gene>
<feature type="region of interest" description="Disordered" evidence="1">
    <location>
        <begin position="1"/>
        <end position="146"/>
    </location>
</feature>
<protein>
    <recommendedName>
        <fullName evidence="2">Helix-turn-helix domain-containing protein</fullName>
    </recommendedName>
</protein>
<dbReference type="AlphaFoldDB" id="A0A6A6GYB1"/>
<dbReference type="InterPro" id="IPR054448">
    <property type="entry name" value="HTH_put_ascomycetes"/>
</dbReference>
<dbReference type="Proteomes" id="UP000800092">
    <property type="component" value="Unassembled WGS sequence"/>
</dbReference>
<keyword evidence="4" id="KW-1185">Reference proteome</keyword>
<accession>A0A6A6GYB1</accession>